<dbReference type="Pfam" id="PF00175">
    <property type="entry name" value="NAD_binding_1"/>
    <property type="match status" value="1"/>
</dbReference>
<dbReference type="RefSeq" id="WP_002443171.1">
    <property type="nucleotide sequence ID" value="NC_017910.1"/>
</dbReference>
<dbReference type="AlphaFoldDB" id="I2B8A0"/>
<reference evidence="11 12" key="1">
    <citation type="journal article" date="2012" name="J. Bacteriol.">
        <title>Complete genome sequence of the B12-producing Shimwellia blattae strain DSM 4481, isolated from a cockroach.</title>
        <authorList>
            <person name="Brzuszkiewicz E."/>
            <person name="Waschkowitz T."/>
            <person name="Wiezer A."/>
            <person name="Daniel R."/>
        </authorList>
    </citation>
    <scope>NUCLEOTIDE SEQUENCE [LARGE SCALE GENOMIC DNA]</scope>
    <source>
        <strain evidence="12">ATCC 29907 / DSM 4481 / JCM 1650 / NBRC 105725 / CDC 9005-74</strain>
    </source>
</reference>
<protein>
    <submittedName>
        <fullName evidence="11">Phenylacetic acid degradation NADH oxidoreductase</fullName>
    </submittedName>
</protein>
<evidence type="ECO:0000259" key="10">
    <source>
        <dbReference type="PROSITE" id="PS51384"/>
    </source>
</evidence>
<keyword evidence="8" id="KW-0411">Iron-sulfur</keyword>
<dbReference type="HOGENOM" id="CLU_003827_14_1_6"/>
<dbReference type="InterPro" id="IPR012675">
    <property type="entry name" value="Beta-grasp_dom_sf"/>
</dbReference>
<evidence type="ECO:0000256" key="3">
    <source>
        <dbReference type="ARBA" id="ARBA00022714"/>
    </source>
</evidence>
<dbReference type="CDD" id="cd06214">
    <property type="entry name" value="PA_degradation_oxidoreductase_like"/>
    <property type="match status" value="1"/>
</dbReference>
<dbReference type="InterPro" id="IPR001433">
    <property type="entry name" value="OxRdtase_FAD/NAD-bd"/>
</dbReference>
<dbReference type="InterPro" id="IPR017927">
    <property type="entry name" value="FAD-bd_FR_type"/>
</dbReference>
<evidence type="ECO:0000259" key="9">
    <source>
        <dbReference type="PROSITE" id="PS51085"/>
    </source>
</evidence>
<dbReference type="STRING" id="630626.EBL_c16600"/>
<evidence type="ECO:0000256" key="1">
    <source>
        <dbReference type="ARBA" id="ARBA00001974"/>
    </source>
</evidence>
<evidence type="ECO:0000256" key="6">
    <source>
        <dbReference type="ARBA" id="ARBA00023002"/>
    </source>
</evidence>
<keyword evidence="7" id="KW-0408">Iron</keyword>
<dbReference type="CDD" id="cd00207">
    <property type="entry name" value="fer2"/>
    <property type="match status" value="1"/>
</dbReference>
<dbReference type="InterPro" id="IPR011884">
    <property type="entry name" value="PaaE"/>
</dbReference>
<feature type="domain" description="FAD-binding FR-type" evidence="10">
    <location>
        <begin position="2"/>
        <end position="106"/>
    </location>
</feature>
<dbReference type="GO" id="GO:0010124">
    <property type="term" value="P:phenylacetate catabolic process"/>
    <property type="evidence" value="ECO:0007669"/>
    <property type="project" value="InterPro"/>
</dbReference>
<dbReference type="PATRIC" id="fig|630626.3.peg.1606"/>
<dbReference type="Gene3D" id="2.40.30.10">
    <property type="entry name" value="Translation factors"/>
    <property type="match status" value="1"/>
</dbReference>
<keyword evidence="4" id="KW-0479">Metal-binding</keyword>
<dbReference type="eggNOG" id="COG1018">
    <property type="taxonomic scope" value="Bacteria"/>
</dbReference>
<dbReference type="PROSITE" id="PS51085">
    <property type="entry name" value="2FE2S_FER_2"/>
    <property type="match status" value="1"/>
</dbReference>
<dbReference type="InterPro" id="IPR006058">
    <property type="entry name" value="2Fe2S_fd_BS"/>
</dbReference>
<dbReference type="InterPro" id="IPR017938">
    <property type="entry name" value="Riboflavin_synthase-like_b-brl"/>
</dbReference>
<evidence type="ECO:0000256" key="7">
    <source>
        <dbReference type="ARBA" id="ARBA00023004"/>
    </source>
</evidence>
<organism evidence="11 12">
    <name type="scientific">Shimwellia blattae (strain ATCC 29907 / DSM 4481 / JCM 1650 / NBRC 105725 / CDC 9005-74)</name>
    <name type="common">Escherichia blattae</name>
    <dbReference type="NCBI Taxonomy" id="630626"/>
    <lineage>
        <taxon>Bacteria</taxon>
        <taxon>Pseudomonadati</taxon>
        <taxon>Pseudomonadota</taxon>
        <taxon>Gammaproteobacteria</taxon>
        <taxon>Enterobacterales</taxon>
        <taxon>Enterobacteriaceae</taxon>
        <taxon>Shimwellia</taxon>
    </lineage>
</organism>
<name>I2B8A0_SHIBC</name>
<dbReference type="GO" id="GO:0046872">
    <property type="term" value="F:metal ion binding"/>
    <property type="evidence" value="ECO:0007669"/>
    <property type="project" value="UniProtKB-KW"/>
</dbReference>
<dbReference type="InterPro" id="IPR001041">
    <property type="entry name" value="2Fe-2S_ferredoxin-type"/>
</dbReference>
<keyword evidence="2" id="KW-0285">Flavoprotein</keyword>
<dbReference type="KEGG" id="ebt:EBL_c16600"/>
<dbReference type="InterPro" id="IPR039261">
    <property type="entry name" value="FNR_nucleotide-bd"/>
</dbReference>
<dbReference type="Pfam" id="PF00970">
    <property type="entry name" value="FAD_binding_6"/>
    <property type="match status" value="1"/>
</dbReference>
<keyword evidence="5" id="KW-0274">FAD</keyword>
<comment type="cofactor">
    <cofactor evidence="1">
        <name>FAD</name>
        <dbReference type="ChEBI" id="CHEBI:57692"/>
    </cofactor>
</comment>
<dbReference type="InterPro" id="IPR050415">
    <property type="entry name" value="MRET"/>
</dbReference>
<dbReference type="OrthoDB" id="9796486at2"/>
<sequence length="352" mass="38587">MTTFHSLKVAKIEPETRDAVAITFAVPEALAEEYRFVPGQHLTLRTRIGGEELRRCYSICRPAAKGEISVAVKAIDGGRFSRYAVTDLHPGMTLDVMVPQGQFGYQPRPQTRGNYLALAVGSGITPMLAIIATTLDTERESFFTLIYGNRSSDSMMFRQGLADLKDRYGQRLQLVYLFSQQAQDSELLSGRPDGDKLRALGEQLLDFPGFDRTFICGPHTMMEEARETLTGLGVPAGKIFIEHFATAGTPVRSRTSTQSVGRRVTLRQDGRDRQITLSAEDDSILDAALRQGSELPYACKGGVCATCKCKVLQGEVEMGLNYSLEPEQIAAGYVLSCQALPKGDGVVLDFDV</sequence>
<dbReference type="InterPro" id="IPR008333">
    <property type="entry name" value="Cbr1-like_FAD-bd_dom"/>
</dbReference>
<evidence type="ECO:0000256" key="2">
    <source>
        <dbReference type="ARBA" id="ARBA00022630"/>
    </source>
</evidence>
<dbReference type="Pfam" id="PF00111">
    <property type="entry name" value="Fer2"/>
    <property type="match status" value="1"/>
</dbReference>
<dbReference type="EMBL" id="CP001560">
    <property type="protein sequence ID" value="AFJ46754.1"/>
    <property type="molecule type" value="Genomic_DNA"/>
</dbReference>
<accession>I2B8A0</accession>
<dbReference type="Gene3D" id="3.10.20.30">
    <property type="match status" value="1"/>
</dbReference>
<dbReference type="SUPFAM" id="SSF54292">
    <property type="entry name" value="2Fe-2S ferredoxin-like"/>
    <property type="match status" value="1"/>
</dbReference>
<evidence type="ECO:0000313" key="11">
    <source>
        <dbReference type="EMBL" id="AFJ46754.1"/>
    </source>
</evidence>
<dbReference type="SUPFAM" id="SSF63380">
    <property type="entry name" value="Riboflavin synthase domain-like"/>
    <property type="match status" value="1"/>
</dbReference>
<evidence type="ECO:0000256" key="8">
    <source>
        <dbReference type="ARBA" id="ARBA00023014"/>
    </source>
</evidence>
<dbReference type="InterPro" id="IPR036010">
    <property type="entry name" value="2Fe-2S_ferredoxin-like_sf"/>
</dbReference>
<dbReference type="Proteomes" id="UP000001955">
    <property type="component" value="Chromosome"/>
</dbReference>
<dbReference type="PRINTS" id="PR00406">
    <property type="entry name" value="CYTB5RDTASE"/>
</dbReference>
<accession>K6VZF9</accession>
<dbReference type="Gene3D" id="3.40.50.80">
    <property type="entry name" value="Nucleotide-binding domain of ferredoxin-NADP reductase (FNR) module"/>
    <property type="match status" value="1"/>
</dbReference>
<keyword evidence="3" id="KW-0001">2Fe-2S</keyword>
<dbReference type="GO" id="GO:0051537">
    <property type="term" value="F:2 iron, 2 sulfur cluster binding"/>
    <property type="evidence" value="ECO:0007669"/>
    <property type="project" value="UniProtKB-KW"/>
</dbReference>
<dbReference type="PROSITE" id="PS51384">
    <property type="entry name" value="FAD_FR"/>
    <property type="match status" value="1"/>
</dbReference>
<keyword evidence="6" id="KW-0560">Oxidoreductase</keyword>
<dbReference type="PROSITE" id="PS00197">
    <property type="entry name" value="2FE2S_FER_1"/>
    <property type="match status" value="1"/>
</dbReference>
<dbReference type="SUPFAM" id="SSF52343">
    <property type="entry name" value="Ferredoxin reductase-like, C-terminal NADP-linked domain"/>
    <property type="match status" value="1"/>
</dbReference>
<feature type="domain" description="2Fe-2S ferredoxin-type" evidence="9">
    <location>
        <begin position="262"/>
        <end position="352"/>
    </location>
</feature>
<dbReference type="GO" id="GO:0016491">
    <property type="term" value="F:oxidoreductase activity"/>
    <property type="evidence" value="ECO:0007669"/>
    <property type="project" value="UniProtKB-KW"/>
</dbReference>
<gene>
    <name evidence="11" type="primary">paaE</name>
    <name evidence="11" type="ordered locus">EBL_c16600</name>
</gene>
<evidence type="ECO:0000313" key="12">
    <source>
        <dbReference type="Proteomes" id="UP000001955"/>
    </source>
</evidence>
<proteinExistence type="predicted"/>
<dbReference type="GO" id="GO:0050660">
    <property type="term" value="F:flavin adenine dinucleotide binding"/>
    <property type="evidence" value="ECO:0007669"/>
    <property type="project" value="TreeGrafter"/>
</dbReference>
<dbReference type="NCBIfam" id="TIGR02160">
    <property type="entry name" value="PA_CoA_Oxy5"/>
    <property type="match status" value="1"/>
</dbReference>
<dbReference type="PANTHER" id="PTHR47354:SF8">
    <property type="entry name" value="1,2-PHENYLACETYL-COA EPOXIDASE, SUBUNIT E"/>
    <property type="match status" value="1"/>
</dbReference>
<evidence type="ECO:0000256" key="4">
    <source>
        <dbReference type="ARBA" id="ARBA00022723"/>
    </source>
</evidence>
<dbReference type="PANTHER" id="PTHR47354">
    <property type="entry name" value="NADH OXIDOREDUCTASE HCR"/>
    <property type="match status" value="1"/>
</dbReference>
<evidence type="ECO:0000256" key="5">
    <source>
        <dbReference type="ARBA" id="ARBA00022827"/>
    </source>
</evidence>
<keyword evidence="12" id="KW-1185">Reference proteome</keyword>